<keyword evidence="3" id="KW-0963">Cytoplasm</keyword>
<dbReference type="InterPro" id="IPR000740">
    <property type="entry name" value="GrpE"/>
</dbReference>
<gene>
    <name evidence="3" type="primary">grpE</name>
    <name evidence="6" type="ORF">N6H18_07095</name>
</gene>
<keyword evidence="7" id="KW-1185">Reference proteome</keyword>
<dbReference type="Gene3D" id="2.30.22.10">
    <property type="entry name" value="Head domain of nucleotide exchange factor GrpE"/>
    <property type="match status" value="1"/>
</dbReference>
<dbReference type="InterPro" id="IPR013805">
    <property type="entry name" value="GrpE_CC"/>
</dbReference>
<dbReference type="Gene3D" id="3.90.20.20">
    <property type="match status" value="1"/>
</dbReference>
<dbReference type="InterPro" id="IPR009012">
    <property type="entry name" value="GrpE_head"/>
</dbReference>
<keyword evidence="3" id="KW-0346">Stress response</keyword>
<comment type="subcellular location">
    <subcellularLocation>
        <location evidence="3">Cytoplasm</location>
    </subcellularLocation>
</comment>
<evidence type="ECO:0000256" key="1">
    <source>
        <dbReference type="ARBA" id="ARBA00009054"/>
    </source>
</evidence>
<feature type="compositionally biased region" description="Basic and acidic residues" evidence="5">
    <location>
        <begin position="1"/>
        <end position="14"/>
    </location>
</feature>
<feature type="region of interest" description="Disordered" evidence="5">
    <location>
        <begin position="1"/>
        <end position="48"/>
    </location>
</feature>
<evidence type="ECO:0000256" key="5">
    <source>
        <dbReference type="SAM" id="MobiDB-lite"/>
    </source>
</evidence>
<comment type="function">
    <text evidence="3">Participates actively in the response to hyperosmotic and heat shock by preventing the aggregation of stress-denatured proteins, in association with DnaK and GrpE. It is the nucleotide exchange factor for DnaK and may function as a thermosensor. Unfolded proteins bind initially to DnaJ; upon interaction with the DnaJ-bound protein, DnaK hydrolyzes its bound ATP, resulting in the formation of a stable complex. GrpE releases ADP from DnaK; ATP binding to DnaK triggers the release of the substrate protein, thus completing the reaction cycle. Several rounds of ATP-dependent interactions between DnaJ, DnaK and GrpE are required for fully efficient folding.</text>
</comment>
<protein>
    <recommendedName>
        <fullName evidence="3">Protein GrpE</fullName>
    </recommendedName>
    <alternativeName>
        <fullName evidence="3">HSP-70 cofactor</fullName>
    </alternativeName>
</protein>
<dbReference type="PANTHER" id="PTHR21237:SF23">
    <property type="entry name" value="GRPE PROTEIN HOMOLOG, MITOCHONDRIAL"/>
    <property type="match status" value="1"/>
</dbReference>
<dbReference type="HAMAP" id="MF_01151">
    <property type="entry name" value="GrpE"/>
    <property type="match status" value="1"/>
</dbReference>
<dbReference type="PRINTS" id="PR00773">
    <property type="entry name" value="GRPEPROTEIN"/>
</dbReference>
<dbReference type="EMBL" id="CP106679">
    <property type="protein sequence ID" value="UXP33717.1"/>
    <property type="molecule type" value="Genomic_DNA"/>
</dbReference>
<dbReference type="SUPFAM" id="SSF58014">
    <property type="entry name" value="Coiled-coil domain of nucleotide exchange factor GrpE"/>
    <property type="match status" value="1"/>
</dbReference>
<dbReference type="SUPFAM" id="SSF51064">
    <property type="entry name" value="Head domain of nucleotide exchange factor GrpE"/>
    <property type="match status" value="1"/>
</dbReference>
<dbReference type="PANTHER" id="PTHR21237">
    <property type="entry name" value="GRPE PROTEIN"/>
    <property type="match status" value="1"/>
</dbReference>
<proteinExistence type="inferred from homology"/>
<organism evidence="6 7">
    <name type="scientific">Reichenbachiella agarivorans</name>
    <dbReference type="NCBI Taxonomy" id="2979464"/>
    <lineage>
        <taxon>Bacteria</taxon>
        <taxon>Pseudomonadati</taxon>
        <taxon>Bacteroidota</taxon>
        <taxon>Cytophagia</taxon>
        <taxon>Cytophagales</taxon>
        <taxon>Reichenbachiellaceae</taxon>
        <taxon>Reichenbachiella</taxon>
    </lineage>
</organism>
<sequence length="192" mass="21547">MAKGKNKADNKSQEAEINEEVLDQVEGTESQEEEKEEQKEELSVEDKLQAELKESQDKYLRLYSEFENFRRRTSKEKLDLITTANESLLQALLPVVDDFERAGKSMTEEADLKSVKEGVDLVFAKLTSILESKGVKAVEAEIGGEFDLEKHEAITQIPAPEEKLKGKIVDVVEKGYLLGDKVIRFAKVVTGA</sequence>
<comment type="subunit">
    <text evidence="3">Homodimer.</text>
</comment>
<evidence type="ECO:0000256" key="2">
    <source>
        <dbReference type="ARBA" id="ARBA00023186"/>
    </source>
</evidence>
<dbReference type="Pfam" id="PF01025">
    <property type="entry name" value="GrpE"/>
    <property type="match status" value="1"/>
</dbReference>
<feature type="compositionally biased region" description="Basic and acidic residues" evidence="5">
    <location>
        <begin position="36"/>
        <end position="48"/>
    </location>
</feature>
<evidence type="ECO:0000313" key="7">
    <source>
        <dbReference type="Proteomes" id="UP001065174"/>
    </source>
</evidence>
<comment type="similarity">
    <text evidence="1 3 4">Belongs to the GrpE family.</text>
</comment>
<accession>A0ABY6CT70</accession>
<dbReference type="RefSeq" id="WP_262311144.1">
    <property type="nucleotide sequence ID" value="NZ_CP106679.1"/>
</dbReference>
<evidence type="ECO:0000313" key="6">
    <source>
        <dbReference type="EMBL" id="UXP33717.1"/>
    </source>
</evidence>
<dbReference type="Proteomes" id="UP001065174">
    <property type="component" value="Chromosome"/>
</dbReference>
<reference evidence="6" key="1">
    <citation type="submission" date="2022-09" db="EMBL/GenBank/DDBJ databases">
        <title>Comparative genomics and taxonomic characterization of three novel marine species of genus Reichenbachiella exhibiting antioxidant and polysaccharide degradation activities.</title>
        <authorList>
            <person name="Muhammad N."/>
            <person name="Lee Y.-J."/>
            <person name="Ko J."/>
            <person name="Kim S.-G."/>
        </authorList>
    </citation>
    <scope>NUCLEOTIDE SEQUENCE</scope>
    <source>
        <strain evidence="6">BKB1-1</strain>
    </source>
</reference>
<keyword evidence="2 3" id="KW-0143">Chaperone</keyword>
<dbReference type="CDD" id="cd00446">
    <property type="entry name" value="GrpE"/>
    <property type="match status" value="1"/>
</dbReference>
<evidence type="ECO:0000256" key="4">
    <source>
        <dbReference type="RuleBase" id="RU004478"/>
    </source>
</evidence>
<evidence type="ECO:0000256" key="3">
    <source>
        <dbReference type="HAMAP-Rule" id="MF_01151"/>
    </source>
</evidence>
<name>A0ABY6CT70_9BACT</name>